<name>A0A447KNE0_SEROD</name>
<dbReference type="Proteomes" id="UP000281391">
    <property type="component" value="Chromosome"/>
</dbReference>
<evidence type="ECO:0000313" key="1">
    <source>
        <dbReference type="EMBL" id="VDZ54325.1"/>
    </source>
</evidence>
<gene>
    <name evidence="1" type="ORF">NCTC11214_01369</name>
</gene>
<organism evidence="1 2">
    <name type="scientific">Serratia odorifera</name>
    <dbReference type="NCBI Taxonomy" id="618"/>
    <lineage>
        <taxon>Bacteria</taxon>
        <taxon>Pseudomonadati</taxon>
        <taxon>Pseudomonadota</taxon>
        <taxon>Gammaproteobacteria</taxon>
        <taxon>Enterobacterales</taxon>
        <taxon>Yersiniaceae</taxon>
        <taxon>Serratia</taxon>
    </lineage>
</organism>
<dbReference type="EMBL" id="LR134117">
    <property type="protein sequence ID" value="VDZ54325.1"/>
    <property type="molecule type" value="Genomic_DNA"/>
</dbReference>
<protein>
    <submittedName>
        <fullName evidence="1">GMP/IMP nucleotidase</fullName>
    </submittedName>
</protein>
<evidence type="ECO:0000313" key="2">
    <source>
        <dbReference type="Proteomes" id="UP000281391"/>
    </source>
</evidence>
<reference evidence="1 2" key="1">
    <citation type="submission" date="2018-12" db="EMBL/GenBank/DDBJ databases">
        <authorList>
            <consortium name="Pathogen Informatics"/>
        </authorList>
    </citation>
    <scope>NUCLEOTIDE SEQUENCE [LARGE SCALE GENOMIC DNA]</scope>
    <source>
        <strain evidence="1 2">NCTC11214</strain>
    </source>
</reference>
<dbReference type="InterPro" id="IPR036412">
    <property type="entry name" value="HAD-like_sf"/>
</dbReference>
<dbReference type="SUPFAM" id="SSF56784">
    <property type="entry name" value="HAD-like"/>
    <property type="match status" value="1"/>
</dbReference>
<proteinExistence type="predicted"/>
<sequence>MIPDIDWRNIDTVLLDMDGTLLDLEFDSHFWLTLVPQALSVQRAIPLERARQLIEAEYLAVQHTMNWYCFDYWERTTGAGYLCHDQRGRLSRAPAR</sequence>
<dbReference type="KEGG" id="sof:NCTC11214_01369"/>
<dbReference type="AlphaFoldDB" id="A0A447KNE0"/>
<accession>A0A447KNE0</accession>